<gene>
    <name evidence="1" type="ORF">ACFFX0_32225</name>
</gene>
<dbReference type="Proteomes" id="UP001589575">
    <property type="component" value="Unassembled WGS sequence"/>
</dbReference>
<accession>A0ABV5G9E2</accession>
<evidence type="ECO:0000313" key="1">
    <source>
        <dbReference type="EMBL" id="MFB9075581.1"/>
    </source>
</evidence>
<evidence type="ECO:0000313" key="2">
    <source>
        <dbReference type="Proteomes" id="UP001589575"/>
    </source>
</evidence>
<organism evidence="1 2">
    <name type="scientific">Citricoccus parietis</name>
    <dbReference type="NCBI Taxonomy" id="592307"/>
    <lineage>
        <taxon>Bacteria</taxon>
        <taxon>Bacillati</taxon>
        <taxon>Actinomycetota</taxon>
        <taxon>Actinomycetes</taxon>
        <taxon>Micrococcales</taxon>
        <taxon>Micrococcaceae</taxon>
        <taxon>Citricoccus</taxon>
    </lineage>
</organism>
<reference evidence="1 2" key="1">
    <citation type="submission" date="2024-09" db="EMBL/GenBank/DDBJ databases">
        <authorList>
            <person name="Sun Q."/>
            <person name="Mori K."/>
        </authorList>
    </citation>
    <scope>NUCLEOTIDE SEQUENCE [LARGE SCALE GENOMIC DNA]</scope>
    <source>
        <strain evidence="1 2">CCM 7609</strain>
    </source>
</reference>
<name>A0ABV5G9E2_9MICC</name>
<keyword evidence="2" id="KW-1185">Reference proteome</keyword>
<protein>
    <submittedName>
        <fullName evidence="1">Uncharacterized protein</fullName>
    </submittedName>
</protein>
<sequence length="57" mass="5816">MAASGLSHCPALLAMSRNRPSASSAMPRLEAMARGMLVCGVVMASHQPEVFGTSSGP</sequence>
<proteinExistence type="predicted"/>
<dbReference type="EMBL" id="JBHMFI010000023">
    <property type="protein sequence ID" value="MFB9075581.1"/>
    <property type="molecule type" value="Genomic_DNA"/>
</dbReference>
<comment type="caution">
    <text evidence="1">The sequence shown here is derived from an EMBL/GenBank/DDBJ whole genome shotgun (WGS) entry which is preliminary data.</text>
</comment>